<gene>
    <name evidence="2" type="ORF">JAAARDRAFT_439389</name>
</gene>
<dbReference type="Proteomes" id="UP000027265">
    <property type="component" value="Unassembled WGS sequence"/>
</dbReference>
<evidence type="ECO:0000313" key="2">
    <source>
        <dbReference type="EMBL" id="KDQ53261.1"/>
    </source>
</evidence>
<keyword evidence="3" id="KW-1185">Reference proteome</keyword>
<feature type="region of interest" description="Disordered" evidence="1">
    <location>
        <begin position="81"/>
        <end position="101"/>
    </location>
</feature>
<dbReference type="AlphaFoldDB" id="A0A067PSG0"/>
<reference evidence="3" key="1">
    <citation type="journal article" date="2014" name="Proc. Natl. Acad. Sci. U.S.A.">
        <title>Extensive sampling of basidiomycete genomes demonstrates inadequacy of the white-rot/brown-rot paradigm for wood decay fungi.</title>
        <authorList>
            <person name="Riley R."/>
            <person name="Salamov A.A."/>
            <person name="Brown D.W."/>
            <person name="Nagy L.G."/>
            <person name="Floudas D."/>
            <person name="Held B.W."/>
            <person name="Levasseur A."/>
            <person name="Lombard V."/>
            <person name="Morin E."/>
            <person name="Otillar R."/>
            <person name="Lindquist E.A."/>
            <person name="Sun H."/>
            <person name="LaButti K.M."/>
            <person name="Schmutz J."/>
            <person name="Jabbour D."/>
            <person name="Luo H."/>
            <person name="Baker S.E."/>
            <person name="Pisabarro A.G."/>
            <person name="Walton J.D."/>
            <person name="Blanchette R.A."/>
            <person name="Henrissat B."/>
            <person name="Martin F."/>
            <person name="Cullen D."/>
            <person name="Hibbett D.S."/>
            <person name="Grigoriev I.V."/>
        </authorList>
    </citation>
    <scope>NUCLEOTIDE SEQUENCE [LARGE SCALE GENOMIC DNA]</scope>
    <source>
        <strain evidence="3">MUCL 33604</strain>
    </source>
</reference>
<feature type="compositionally biased region" description="Low complexity" evidence="1">
    <location>
        <begin position="118"/>
        <end position="153"/>
    </location>
</feature>
<feature type="region of interest" description="Disordered" evidence="1">
    <location>
        <begin position="115"/>
        <end position="171"/>
    </location>
</feature>
<evidence type="ECO:0000256" key="1">
    <source>
        <dbReference type="SAM" id="MobiDB-lite"/>
    </source>
</evidence>
<protein>
    <submittedName>
        <fullName evidence="2">Uncharacterized protein</fullName>
    </submittedName>
</protein>
<name>A0A067PSG0_9AGAM</name>
<feature type="region of interest" description="Disordered" evidence="1">
    <location>
        <begin position="352"/>
        <end position="378"/>
    </location>
</feature>
<organism evidence="2 3">
    <name type="scientific">Jaapia argillacea MUCL 33604</name>
    <dbReference type="NCBI Taxonomy" id="933084"/>
    <lineage>
        <taxon>Eukaryota</taxon>
        <taxon>Fungi</taxon>
        <taxon>Dikarya</taxon>
        <taxon>Basidiomycota</taxon>
        <taxon>Agaricomycotina</taxon>
        <taxon>Agaricomycetes</taxon>
        <taxon>Agaricomycetidae</taxon>
        <taxon>Jaapiales</taxon>
        <taxon>Jaapiaceae</taxon>
        <taxon>Jaapia</taxon>
    </lineage>
</organism>
<dbReference type="InParanoid" id="A0A067PSG0"/>
<evidence type="ECO:0000313" key="3">
    <source>
        <dbReference type="Proteomes" id="UP000027265"/>
    </source>
</evidence>
<sequence length="395" mass="39955">MPLPPSSSPNKADSSNGNRLQSSFAAVEDRYRCRGWVFARGVFGEVGWLISAACLGTVGTVFESEKPDDEVVIEGGIETRLDHPRHEPSKPLATPAKVPAPAPTVPALKIVKKHHKAASVSTSTSTTATTTNGAGRRASVSVSVSGRRGSVVATGTRRPSVVPPLPTKLGGGEREVAKRVVGVKRPGAGVVPPPVPPVPVGLRSGVGVRGVGRSVSVVGAGSAAKVGERSTTKVGEASVVKVGERSTAKVGERSMAKVEGIKPVPVSKLLRPSASVIGRSVSLGVGERKVVGSGVERKAGVVPADQKVGVERKGGAVGLGERKLARREVETTSGLGGVRSLGLGGRRRAGTVAGGVASTNNSVSTSRMPVPTSGVGVGGVRSLGVGAGRVRKLGS</sequence>
<dbReference type="HOGENOM" id="CLU_698422_0_0_1"/>
<proteinExistence type="predicted"/>
<accession>A0A067PSG0</accession>
<dbReference type="EMBL" id="KL197735">
    <property type="protein sequence ID" value="KDQ53261.1"/>
    <property type="molecule type" value="Genomic_DNA"/>
</dbReference>